<dbReference type="RefSeq" id="WP_378933143.1">
    <property type="nucleotide sequence ID" value="NZ_JBHLVO010000006.1"/>
</dbReference>
<protein>
    <recommendedName>
        <fullName evidence="3">DUF2281 domain-containing protein</fullName>
    </recommendedName>
</protein>
<evidence type="ECO:0008006" key="3">
    <source>
        <dbReference type="Google" id="ProtNLM"/>
    </source>
</evidence>
<comment type="caution">
    <text evidence="1">The sequence shown here is derived from an EMBL/GenBank/DDBJ whole genome shotgun (WGS) entry which is preliminary data.</text>
</comment>
<dbReference type="Proteomes" id="UP001589854">
    <property type="component" value="Unassembled WGS sequence"/>
</dbReference>
<reference evidence="1 2" key="1">
    <citation type="submission" date="2024-09" db="EMBL/GenBank/DDBJ databases">
        <authorList>
            <person name="Sun Q."/>
            <person name="Mori K."/>
        </authorList>
    </citation>
    <scope>NUCLEOTIDE SEQUENCE [LARGE SCALE GENOMIC DNA]</scope>
    <source>
        <strain evidence="1 2">CCM 7228</strain>
    </source>
</reference>
<proteinExistence type="predicted"/>
<evidence type="ECO:0000313" key="2">
    <source>
        <dbReference type="Proteomes" id="UP001589854"/>
    </source>
</evidence>
<name>A0ABV6GEV6_9BACI</name>
<dbReference type="EMBL" id="JBHLVO010000006">
    <property type="protein sequence ID" value="MFC0271719.1"/>
    <property type="molecule type" value="Genomic_DNA"/>
</dbReference>
<evidence type="ECO:0000313" key="1">
    <source>
        <dbReference type="EMBL" id="MFC0271719.1"/>
    </source>
</evidence>
<organism evidence="1 2">
    <name type="scientific">Metabacillus herbersteinensis</name>
    <dbReference type="NCBI Taxonomy" id="283816"/>
    <lineage>
        <taxon>Bacteria</taxon>
        <taxon>Bacillati</taxon>
        <taxon>Bacillota</taxon>
        <taxon>Bacilli</taxon>
        <taxon>Bacillales</taxon>
        <taxon>Bacillaceae</taxon>
        <taxon>Metabacillus</taxon>
    </lineage>
</organism>
<gene>
    <name evidence="1" type="ORF">ACFFIX_09645</name>
</gene>
<accession>A0ABV6GEV6</accession>
<sequence length="93" mass="10890">MSVDREILKRMIDQISEEDAVEVFDFIGYLNMKRGSAISLHKSDVESLSSDQVLIRQVQKSREERKNGHIYNQEQGLSYLRDKIKEFERGQSI</sequence>
<keyword evidence="2" id="KW-1185">Reference proteome</keyword>